<name>A0A7X9IJJ2_9DELT</name>
<dbReference type="Proteomes" id="UP000524246">
    <property type="component" value="Unassembled WGS sequence"/>
</dbReference>
<reference evidence="1 2" key="1">
    <citation type="journal article" date="2020" name="Biotechnol. Biofuels">
        <title>New insights from the biogas microbiome by comprehensive genome-resolved metagenomics of nearly 1600 species originating from multiple anaerobic digesters.</title>
        <authorList>
            <person name="Campanaro S."/>
            <person name="Treu L."/>
            <person name="Rodriguez-R L.M."/>
            <person name="Kovalovszki A."/>
            <person name="Ziels R.M."/>
            <person name="Maus I."/>
            <person name="Zhu X."/>
            <person name="Kougias P.G."/>
            <person name="Basile A."/>
            <person name="Luo G."/>
            <person name="Schluter A."/>
            <person name="Konstantinidis K.T."/>
            <person name="Angelidaki I."/>
        </authorList>
    </citation>
    <scope>NUCLEOTIDE SEQUENCE [LARGE SCALE GENOMIC DNA]</scope>
    <source>
        <strain evidence="1">AS27yjCOA_65</strain>
    </source>
</reference>
<sequence>MVAIDNNNRDLLVKLRGNFGCDLDDPTLARIQEIEKIVSRLRELLVSKEEIEKNSPDVIETRQFLIDTIQRDLLLIPRDRFQELLGFMRELQKRPTNASEDPLDNVVSVTSKLEAFLKDVIFDKKI</sequence>
<protein>
    <submittedName>
        <fullName evidence="1">Uncharacterized protein</fullName>
    </submittedName>
</protein>
<dbReference type="AlphaFoldDB" id="A0A7X9IJJ2"/>
<comment type="caution">
    <text evidence="1">The sequence shown here is derived from an EMBL/GenBank/DDBJ whole genome shotgun (WGS) entry which is preliminary data.</text>
</comment>
<proteinExistence type="predicted"/>
<gene>
    <name evidence="1" type="ORF">GYA55_05935</name>
</gene>
<evidence type="ECO:0000313" key="2">
    <source>
        <dbReference type="Proteomes" id="UP000524246"/>
    </source>
</evidence>
<organism evidence="1 2">
    <name type="scientific">SAR324 cluster bacterium</name>
    <dbReference type="NCBI Taxonomy" id="2024889"/>
    <lineage>
        <taxon>Bacteria</taxon>
        <taxon>Deltaproteobacteria</taxon>
        <taxon>SAR324 cluster</taxon>
    </lineage>
</organism>
<dbReference type="EMBL" id="JAAZON010000255">
    <property type="protein sequence ID" value="NMC62695.1"/>
    <property type="molecule type" value="Genomic_DNA"/>
</dbReference>
<accession>A0A7X9IJJ2</accession>
<evidence type="ECO:0000313" key="1">
    <source>
        <dbReference type="EMBL" id="NMC62695.1"/>
    </source>
</evidence>